<dbReference type="InterPro" id="IPR018062">
    <property type="entry name" value="HTH_AraC-typ_CS"/>
</dbReference>
<dbReference type="EMBL" id="JAADJU010000005">
    <property type="protein sequence ID" value="NMP27542.1"/>
    <property type="molecule type" value="Genomic_DNA"/>
</dbReference>
<dbReference type="Proteomes" id="UP000585363">
    <property type="component" value="Unassembled WGS sequence"/>
</dbReference>
<keyword evidence="1" id="KW-0805">Transcription regulation</keyword>
<dbReference type="InterPro" id="IPR046335">
    <property type="entry name" value="LacI/GalR-like_sensor"/>
</dbReference>
<dbReference type="InterPro" id="IPR028082">
    <property type="entry name" value="Peripla_BP_I"/>
</dbReference>
<dbReference type="SUPFAM" id="SSF53822">
    <property type="entry name" value="Periplasmic binding protein-like I"/>
    <property type="match status" value="1"/>
</dbReference>
<dbReference type="CDD" id="cd01543">
    <property type="entry name" value="PBP1_XylR"/>
    <property type="match status" value="1"/>
</dbReference>
<dbReference type="PANTHER" id="PTHR30146:SF24">
    <property type="entry name" value="XYLOSE OPERON REGULATORY PROTEIN"/>
    <property type="match status" value="1"/>
</dbReference>
<dbReference type="RefSeq" id="WP_169403243.1">
    <property type="nucleotide sequence ID" value="NZ_JAADJU010000005.1"/>
</dbReference>
<dbReference type="PROSITE" id="PS00041">
    <property type="entry name" value="HTH_ARAC_FAMILY_1"/>
    <property type="match status" value="1"/>
</dbReference>
<dbReference type="SMART" id="SM00342">
    <property type="entry name" value="HTH_ARAC"/>
    <property type="match status" value="1"/>
</dbReference>
<dbReference type="Gene3D" id="1.10.10.60">
    <property type="entry name" value="Homeodomain-like"/>
    <property type="match status" value="1"/>
</dbReference>
<reference evidence="5 6" key="1">
    <citation type="submission" date="2020-01" db="EMBL/GenBank/DDBJ databases">
        <authorList>
            <person name="Lee S.D."/>
        </authorList>
    </citation>
    <scope>NUCLEOTIDE SEQUENCE [LARGE SCALE GENOMIC DNA]</scope>
    <source>
        <strain evidence="5 6">SAP-1</strain>
    </source>
</reference>
<dbReference type="GO" id="GO:0003700">
    <property type="term" value="F:DNA-binding transcription factor activity"/>
    <property type="evidence" value="ECO:0007669"/>
    <property type="project" value="InterPro"/>
</dbReference>
<feature type="domain" description="HTH araC/xylS-type" evidence="4">
    <location>
        <begin position="294"/>
        <end position="392"/>
    </location>
</feature>
<dbReference type="InterPro" id="IPR009057">
    <property type="entry name" value="Homeodomain-like_sf"/>
</dbReference>
<keyword evidence="3" id="KW-0804">Transcription</keyword>
<evidence type="ECO:0000313" key="6">
    <source>
        <dbReference type="Proteomes" id="UP000585363"/>
    </source>
</evidence>
<comment type="caution">
    <text evidence="5">The sequence shown here is derived from an EMBL/GenBank/DDBJ whole genome shotgun (WGS) entry which is preliminary data.</text>
</comment>
<dbReference type="GO" id="GO:0000976">
    <property type="term" value="F:transcription cis-regulatory region binding"/>
    <property type="evidence" value="ECO:0007669"/>
    <property type="project" value="TreeGrafter"/>
</dbReference>
<sequence>MLKSHYHSSVQARISLLFNANKAYDRQIIEGIGEFFHASQCDWDIYIEEDFSARHFNNNILSSSGIIADFDDEEMARQLSQIAVPVVGVGGSYSDRQNYPPVPYVATDNQALVAAALDHLIEKGIEHFAFYGLTADAGKRWAQERASAFVRLTTDMSYPGLVYEGMVTDSHTWESAQLKLAEWLKTLPPQTGIIAVTDARARHILQTCEYNGIAVPESLCVIGIDNEELTGYLSRISLSSVMQGTRKMGFEAAKLLDALLSERRISADPVIIPPESVIARQSTDYRSIVDTMVVRAMWFIRKNACRGITVEHVLEAIGTSRSNLDKKFITEMDMSIHKVIQVEKLARAKELLKTTTLPVAEISRLCGYNTPQYFCATFQHELAMTPVQYRSSQGSVQRQ</sequence>
<proteinExistence type="predicted"/>
<name>A0A848MKR6_9GAMM</name>
<evidence type="ECO:0000313" key="5">
    <source>
        <dbReference type="EMBL" id="NMP27542.1"/>
    </source>
</evidence>
<evidence type="ECO:0000256" key="1">
    <source>
        <dbReference type="ARBA" id="ARBA00023015"/>
    </source>
</evidence>
<dbReference type="Pfam" id="PF13377">
    <property type="entry name" value="Peripla_BP_3"/>
    <property type="match status" value="1"/>
</dbReference>
<keyword evidence="2 5" id="KW-0238">DNA-binding</keyword>
<dbReference type="PROSITE" id="PS01124">
    <property type="entry name" value="HTH_ARAC_FAMILY_2"/>
    <property type="match status" value="1"/>
</dbReference>
<dbReference type="InterPro" id="IPR054031">
    <property type="entry name" value="XylR_PBP1"/>
</dbReference>
<dbReference type="InterPro" id="IPR018060">
    <property type="entry name" value="HTH_AraC"/>
</dbReference>
<gene>
    <name evidence="5" type="ORF">GW590_11795</name>
</gene>
<dbReference type="Pfam" id="PF12833">
    <property type="entry name" value="HTH_18"/>
    <property type="match status" value="1"/>
</dbReference>
<dbReference type="Pfam" id="PF22177">
    <property type="entry name" value="PBP1_XylR"/>
    <property type="match status" value="1"/>
</dbReference>
<evidence type="ECO:0000256" key="3">
    <source>
        <dbReference type="ARBA" id="ARBA00023163"/>
    </source>
</evidence>
<evidence type="ECO:0000256" key="2">
    <source>
        <dbReference type="ARBA" id="ARBA00023125"/>
    </source>
</evidence>
<dbReference type="PANTHER" id="PTHR30146">
    <property type="entry name" value="LACI-RELATED TRANSCRIPTIONAL REPRESSOR"/>
    <property type="match status" value="1"/>
</dbReference>
<organism evidence="5 6">
    <name type="scientific">Rouxiella aceris</name>
    <dbReference type="NCBI Taxonomy" id="2703884"/>
    <lineage>
        <taxon>Bacteria</taxon>
        <taxon>Pseudomonadati</taxon>
        <taxon>Pseudomonadota</taxon>
        <taxon>Gammaproteobacteria</taxon>
        <taxon>Enterobacterales</taxon>
        <taxon>Yersiniaceae</taxon>
        <taxon>Rouxiella</taxon>
    </lineage>
</organism>
<accession>A0A848MKR6</accession>
<dbReference type="Gene3D" id="3.40.50.2300">
    <property type="match status" value="2"/>
</dbReference>
<keyword evidence="6" id="KW-1185">Reference proteome</keyword>
<evidence type="ECO:0000259" key="4">
    <source>
        <dbReference type="PROSITE" id="PS01124"/>
    </source>
</evidence>
<dbReference type="SUPFAM" id="SSF46689">
    <property type="entry name" value="Homeodomain-like"/>
    <property type="match status" value="1"/>
</dbReference>
<dbReference type="AlphaFoldDB" id="A0A848MKR6"/>
<reference evidence="5 6" key="2">
    <citation type="submission" date="2020-06" db="EMBL/GenBank/DDBJ databases">
        <title>Polyphasic characterization of a Rahnella strain isolated from tree sap.</title>
        <authorList>
            <person name="Kim I.S."/>
        </authorList>
    </citation>
    <scope>NUCLEOTIDE SEQUENCE [LARGE SCALE GENOMIC DNA]</scope>
    <source>
        <strain evidence="5 6">SAP-1</strain>
    </source>
</reference>
<protein>
    <submittedName>
        <fullName evidence="5">DNA-binding transcriptional regulator</fullName>
    </submittedName>
</protein>